<organism evidence="2 3">
    <name type="scientific">Pipistrellus kuhlii</name>
    <name type="common">Kuhl's pipistrelle</name>
    <dbReference type="NCBI Taxonomy" id="59472"/>
    <lineage>
        <taxon>Eukaryota</taxon>
        <taxon>Metazoa</taxon>
        <taxon>Chordata</taxon>
        <taxon>Craniata</taxon>
        <taxon>Vertebrata</taxon>
        <taxon>Euteleostomi</taxon>
        <taxon>Mammalia</taxon>
        <taxon>Eutheria</taxon>
        <taxon>Laurasiatheria</taxon>
        <taxon>Chiroptera</taxon>
        <taxon>Yangochiroptera</taxon>
        <taxon>Vespertilionidae</taxon>
        <taxon>Pipistrellus</taxon>
    </lineage>
</organism>
<feature type="region of interest" description="Disordered" evidence="1">
    <location>
        <begin position="1"/>
        <end position="133"/>
    </location>
</feature>
<keyword evidence="3" id="KW-1185">Reference proteome</keyword>
<evidence type="ECO:0000313" key="3">
    <source>
        <dbReference type="Proteomes" id="UP000558488"/>
    </source>
</evidence>
<protein>
    <submittedName>
        <fullName evidence="2">Uncharacterized protein</fullName>
    </submittedName>
</protein>
<feature type="compositionally biased region" description="Low complexity" evidence="1">
    <location>
        <begin position="118"/>
        <end position="127"/>
    </location>
</feature>
<dbReference type="Proteomes" id="UP000558488">
    <property type="component" value="Unassembled WGS sequence"/>
</dbReference>
<accession>A0A7J7S426</accession>
<proteinExistence type="predicted"/>
<name>A0A7J7S426_PIPKU</name>
<evidence type="ECO:0000256" key="1">
    <source>
        <dbReference type="SAM" id="MobiDB-lite"/>
    </source>
</evidence>
<evidence type="ECO:0000313" key="2">
    <source>
        <dbReference type="EMBL" id="KAF6283098.1"/>
    </source>
</evidence>
<dbReference type="EMBL" id="JACAGB010000053">
    <property type="protein sequence ID" value="KAF6283098.1"/>
    <property type="molecule type" value="Genomic_DNA"/>
</dbReference>
<comment type="caution">
    <text evidence="2">The sequence shown here is derived from an EMBL/GenBank/DDBJ whole genome shotgun (WGS) entry which is preliminary data.</text>
</comment>
<dbReference type="AlphaFoldDB" id="A0A7J7S426"/>
<reference evidence="2 3" key="1">
    <citation type="journal article" date="2020" name="Nature">
        <title>Six reference-quality genomes reveal evolution of bat adaptations.</title>
        <authorList>
            <person name="Jebb D."/>
            <person name="Huang Z."/>
            <person name="Pippel M."/>
            <person name="Hughes G.M."/>
            <person name="Lavrichenko K."/>
            <person name="Devanna P."/>
            <person name="Winkler S."/>
            <person name="Jermiin L.S."/>
            <person name="Skirmuntt E.C."/>
            <person name="Katzourakis A."/>
            <person name="Burkitt-Gray L."/>
            <person name="Ray D.A."/>
            <person name="Sullivan K.A.M."/>
            <person name="Roscito J.G."/>
            <person name="Kirilenko B.M."/>
            <person name="Davalos L.M."/>
            <person name="Corthals A.P."/>
            <person name="Power M.L."/>
            <person name="Jones G."/>
            <person name="Ransome R.D."/>
            <person name="Dechmann D.K.N."/>
            <person name="Locatelli A.G."/>
            <person name="Puechmaille S.J."/>
            <person name="Fedrigo O."/>
            <person name="Jarvis E.D."/>
            <person name="Hiller M."/>
            <person name="Vernes S.C."/>
            <person name="Myers E.W."/>
            <person name="Teeling E.C."/>
        </authorList>
    </citation>
    <scope>NUCLEOTIDE SEQUENCE [LARGE SCALE GENOMIC DNA]</scope>
    <source>
        <strain evidence="2">MPipKuh1</strain>
        <tissue evidence="2">Flight muscle</tissue>
    </source>
</reference>
<sequence>MPVHPLHLPREHFFSGRGTSPCFGAKEGPRGGPPTRRHKERGPLSCGGSTSPKRHRPGGNIPVVTRDRLGPSGSGAGPEARTPCLVQSQAHRRRTAGGEVEETEATHCPPLTPPNKPLGPSLSSTFLPFPPLL</sequence>
<gene>
    <name evidence="2" type="ORF">mPipKuh1_010188</name>
</gene>